<dbReference type="SUPFAM" id="SSF52833">
    <property type="entry name" value="Thioredoxin-like"/>
    <property type="match status" value="1"/>
</dbReference>
<dbReference type="InterPro" id="IPR045074">
    <property type="entry name" value="GST_C_Tau"/>
</dbReference>
<dbReference type="CDD" id="cd03185">
    <property type="entry name" value="GST_C_Tau"/>
    <property type="match status" value="1"/>
</dbReference>
<comment type="catalytic activity">
    <reaction evidence="3">
        <text>RX + glutathione = an S-substituted glutathione + a halide anion + H(+)</text>
        <dbReference type="Rhea" id="RHEA:16437"/>
        <dbReference type="ChEBI" id="CHEBI:15378"/>
        <dbReference type="ChEBI" id="CHEBI:16042"/>
        <dbReference type="ChEBI" id="CHEBI:17792"/>
        <dbReference type="ChEBI" id="CHEBI:57925"/>
        <dbReference type="ChEBI" id="CHEBI:90779"/>
        <dbReference type="EC" id="2.5.1.18"/>
    </reaction>
</comment>
<feature type="region of interest" description="Disordered" evidence="4">
    <location>
        <begin position="1"/>
        <end position="33"/>
    </location>
</feature>
<feature type="region of interest" description="Disordered" evidence="4">
    <location>
        <begin position="56"/>
        <end position="110"/>
    </location>
</feature>
<dbReference type="InterPro" id="IPR045073">
    <property type="entry name" value="Omega/Tau-like"/>
</dbReference>
<comment type="caution">
    <text evidence="6">The sequence shown here is derived from an EMBL/GenBank/DDBJ whole genome shotgun (WGS) entry which is preliminary data.</text>
</comment>
<organism evidence="6 7">
    <name type="scientific">Colocasia esculenta</name>
    <name type="common">Wild taro</name>
    <name type="synonym">Arum esculentum</name>
    <dbReference type="NCBI Taxonomy" id="4460"/>
    <lineage>
        <taxon>Eukaryota</taxon>
        <taxon>Viridiplantae</taxon>
        <taxon>Streptophyta</taxon>
        <taxon>Embryophyta</taxon>
        <taxon>Tracheophyta</taxon>
        <taxon>Spermatophyta</taxon>
        <taxon>Magnoliopsida</taxon>
        <taxon>Liliopsida</taxon>
        <taxon>Araceae</taxon>
        <taxon>Aroideae</taxon>
        <taxon>Colocasieae</taxon>
        <taxon>Colocasia</taxon>
    </lineage>
</organism>
<gene>
    <name evidence="6" type="ORF">Taro_056731</name>
</gene>
<dbReference type="AlphaFoldDB" id="A0A843XUN9"/>
<dbReference type="InterPro" id="IPR036282">
    <property type="entry name" value="Glutathione-S-Trfase_C_sf"/>
</dbReference>
<evidence type="ECO:0000259" key="5">
    <source>
        <dbReference type="PROSITE" id="PS50405"/>
    </source>
</evidence>
<dbReference type="Gene3D" id="1.20.1050.10">
    <property type="match status" value="1"/>
</dbReference>
<dbReference type="InterPro" id="IPR004045">
    <property type="entry name" value="Glutathione_S-Trfase_N"/>
</dbReference>
<dbReference type="GO" id="GO:0006749">
    <property type="term" value="P:glutathione metabolic process"/>
    <property type="evidence" value="ECO:0007669"/>
    <property type="project" value="InterPro"/>
</dbReference>
<dbReference type="PROSITE" id="PS50405">
    <property type="entry name" value="GST_CTER"/>
    <property type="match status" value="1"/>
</dbReference>
<evidence type="ECO:0000256" key="4">
    <source>
        <dbReference type="SAM" id="MobiDB-lite"/>
    </source>
</evidence>
<dbReference type="SUPFAM" id="SSF47616">
    <property type="entry name" value="GST C-terminal domain-like"/>
    <property type="match status" value="1"/>
</dbReference>
<feature type="domain" description="GST C-terminal" evidence="5">
    <location>
        <begin position="152"/>
        <end position="294"/>
    </location>
</feature>
<evidence type="ECO:0000256" key="2">
    <source>
        <dbReference type="ARBA" id="ARBA00022679"/>
    </source>
</evidence>
<evidence type="ECO:0000313" key="6">
    <source>
        <dbReference type="EMBL" id="MQM23664.1"/>
    </source>
</evidence>
<dbReference type="SFLD" id="SFLDS00019">
    <property type="entry name" value="Glutathione_Transferase_(cytos"/>
    <property type="match status" value="1"/>
</dbReference>
<keyword evidence="2" id="KW-0808">Transferase</keyword>
<keyword evidence="7" id="KW-1185">Reference proteome</keyword>
<feature type="compositionally biased region" description="Basic and acidic residues" evidence="4">
    <location>
        <begin position="80"/>
        <end position="89"/>
    </location>
</feature>
<dbReference type="InterPro" id="IPR010987">
    <property type="entry name" value="Glutathione-S-Trfase_C-like"/>
</dbReference>
<dbReference type="InterPro" id="IPR036249">
    <property type="entry name" value="Thioredoxin-like_sf"/>
</dbReference>
<dbReference type="Proteomes" id="UP000652761">
    <property type="component" value="Unassembled WGS sequence"/>
</dbReference>
<dbReference type="OrthoDB" id="4951845at2759"/>
<evidence type="ECO:0000256" key="3">
    <source>
        <dbReference type="ARBA" id="ARBA00047960"/>
    </source>
</evidence>
<dbReference type="EC" id="2.5.1.18" evidence="1"/>
<dbReference type="Pfam" id="PF02798">
    <property type="entry name" value="GST_N"/>
    <property type="match status" value="1"/>
</dbReference>
<accession>A0A843XUN9</accession>
<dbReference type="GO" id="GO:0004364">
    <property type="term" value="F:glutathione transferase activity"/>
    <property type="evidence" value="ECO:0007669"/>
    <property type="project" value="UniProtKB-EC"/>
</dbReference>
<dbReference type="EMBL" id="NMUH01017308">
    <property type="protein sequence ID" value="MQM23664.1"/>
    <property type="molecule type" value="Genomic_DNA"/>
</dbReference>
<evidence type="ECO:0000313" key="7">
    <source>
        <dbReference type="Proteomes" id="UP000652761"/>
    </source>
</evidence>
<dbReference type="PANTHER" id="PTHR11260">
    <property type="entry name" value="GLUTATHIONE S-TRANSFERASE, GST, SUPERFAMILY, GST DOMAIN CONTAINING"/>
    <property type="match status" value="1"/>
</dbReference>
<sequence length="294" mass="33026">MQPSRSLAGGDHASHPKGRQQKGTKIALETQSRPLLKSVWRVATSRLLPFNYLPPTKWNPHPTTPSDPQQQPRHGGSTRCRTEAVRDVGEPLCPPRPARPQAQGPRLRVRGGPVHQKVPVLLHGDRPIAESLVILEYVDETWTERYPLMPSDPLERAAVRFWCHFSVDKLGLSFWGILKSTGDEQRAAVREALGNLKLLEDELREGLFRGRRFFGGEKMGFLDVVIGCGYHWLPELDEMTGADPVDLDEGFPCFARELGSFRPPAGGGAGQYMGWGDFFTYPLCKTSKERMFER</sequence>
<name>A0A843XUN9_COLES</name>
<dbReference type="Gene3D" id="3.40.30.10">
    <property type="entry name" value="Glutaredoxin"/>
    <property type="match status" value="1"/>
</dbReference>
<evidence type="ECO:0000256" key="1">
    <source>
        <dbReference type="ARBA" id="ARBA00012452"/>
    </source>
</evidence>
<proteinExistence type="predicted"/>
<protein>
    <recommendedName>
        <fullName evidence="1">glutathione transferase</fullName>
        <ecNumber evidence="1">2.5.1.18</ecNumber>
    </recommendedName>
</protein>
<reference evidence="6" key="1">
    <citation type="submission" date="2017-07" db="EMBL/GenBank/DDBJ databases">
        <title>Taro Niue Genome Assembly and Annotation.</title>
        <authorList>
            <person name="Atibalentja N."/>
            <person name="Keating K."/>
            <person name="Fields C.J."/>
        </authorList>
    </citation>
    <scope>NUCLEOTIDE SEQUENCE</scope>
    <source>
        <strain evidence="6">Niue_2</strain>
        <tissue evidence="6">Leaf</tissue>
    </source>
</reference>
<dbReference type="PANTHER" id="PTHR11260:SF683">
    <property type="entry name" value="GLUTATHIONE TRANSFERASE"/>
    <property type="match status" value="1"/>
</dbReference>
<dbReference type="GO" id="GO:0005737">
    <property type="term" value="C:cytoplasm"/>
    <property type="evidence" value="ECO:0007669"/>
    <property type="project" value="TreeGrafter"/>
</dbReference>
<dbReference type="InterPro" id="IPR040079">
    <property type="entry name" value="Glutathione_S-Trfase"/>
</dbReference>